<sequence>FEKNGYNTKQLEINFKKTYENYKYKPHFIIEYQKYNDLSNIKRKLEKSIEINQENPQKNYDSLKTNIFNILIEQLKEKANIELLKPIIKKYLNSKKKLEYNKVFNTYYHELLELIKKQKSLFDLKELDKKAI</sequence>
<reference evidence="1 2" key="1">
    <citation type="submission" date="2020-08" db="EMBL/GenBank/DDBJ databases">
        <title>Genomic Encyclopedia of Type Strains, Phase IV (KMG-IV): sequencing the most valuable type-strain genomes for metagenomic binning, comparative biology and taxonomic classification.</title>
        <authorList>
            <person name="Goeker M."/>
        </authorList>
    </citation>
    <scope>NUCLEOTIDE SEQUENCE [LARGE SCALE GENOMIC DNA]</scope>
    <source>
        <strain evidence="1 2">DSM 16813</strain>
    </source>
</reference>
<organism evidence="1 2">
    <name type="scientific">Borreliella spielmanii</name>
    <dbReference type="NCBI Taxonomy" id="88916"/>
    <lineage>
        <taxon>Bacteria</taxon>
        <taxon>Pseudomonadati</taxon>
        <taxon>Spirochaetota</taxon>
        <taxon>Spirochaetia</taxon>
        <taxon>Spirochaetales</taxon>
        <taxon>Borreliaceae</taxon>
        <taxon>Borreliella</taxon>
    </lineage>
</organism>
<evidence type="ECO:0000313" key="2">
    <source>
        <dbReference type="Proteomes" id="UP000566276"/>
    </source>
</evidence>
<dbReference type="EMBL" id="JACHFA010000029">
    <property type="protein sequence ID" value="MBB6032152.1"/>
    <property type="molecule type" value="Genomic_DNA"/>
</dbReference>
<protein>
    <submittedName>
        <fullName evidence="1">Uncharacterized protein</fullName>
    </submittedName>
</protein>
<dbReference type="InterPro" id="IPR003459">
    <property type="entry name" value="Borrelia_plasmid_OrfA"/>
</dbReference>
<name>A0ABR6P802_9SPIR</name>
<comment type="caution">
    <text evidence="1">The sequence shown here is derived from an EMBL/GenBank/DDBJ whole genome shotgun (WGS) entry which is preliminary data.</text>
</comment>
<proteinExistence type="predicted"/>
<dbReference type="Pfam" id="PF02414">
    <property type="entry name" value="Borrelia_orfA"/>
    <property type="match status" value="1"/>
</dbReference>
<dbReference type="Proteomes" id="UP000566276">
    <property type="component" value="Unassembled WGS sequence"/>
</dbReference>
<accession>A0ABR6P802</accession>
<evidence type="ECO:0000313" key="1">
    <source>
        <dbReference type="EMBL" id="MBB6032152.1"/>
    </source>
</evidence>
<dbReference type="RefSeq" id="WP_236845806.1">
    <property type="nucleotide sequence ID" value="NZ_JACHFA010000029.1"/>
</dbReference>
<feature type="non-terminal residue" evidence="1">
    <location>
        <position position="1"/>
    </location>
</feature>
<keyword evidence="2" id="KW-1185">Reference proteome</keyword>
<gene>
    <name evidence="1" type="ORF">HNR35_001155</name>
</gene>